<name>A0ABW6PA68_9NOCA</name>
<accession>A0ABW6PA68</accession>
<feature type="region of interest" description="Disordered" evidence="1">
    <location>
        <begin position="112"/>
        <end position="159"/>
    </location>
</feature>
<evidence type="ECO:0000256" key="1">
    <source>
        <dbReference type="SAM" id="MobiDB-lite"/>
    </source>
</evidence>
<organism evidence="2 3">
    <name type="scientific">Nocardia aobensis</name>
    <dbReference type="NCBI Taxonomy" id="257277"/>
    <lineage>
        <taxon>Bacteria</taxon>
        <taxon>Bacillati</taxon>
        <taxon>Actinomycetota</taxon>
        <taxon>Actinomycetes</taxon>
        <taxon>Mycobacteriales</taxon>
        <taxon>Nocardiaceae</taxon>
        <taxon>Nocardia</taxon>
    </lineage>
</organism>
<feature type="compositionally biased region" description="Low complexity" evidence="1">
    <location>
        <begin position="150"/>
        <end position="159"/>
    </location>
</feature>
<sequence>MVLGIFGMLVVAAPVGSADSLDCGAVAARIEAHNQAAAVHNANPPNPSDEAAVAAYNAEAERGNAEIPELQSLAEQCRAEGHDVPQVGAPPKPDAPQPCPAALIIAAAAPNPSCPPSPAPGPAPAPSPGPAPAKPRTPSVPLPPRSSTGPALPNPAMALPPLSRIIRNPAIPQGGTYSPSTLIGNPAPAQPALLPNSMVNGPNAFRVLPAPTNPLQAPGATGGIGPAPDMTAMQQEFFANAFQIQRAAQGVLRPSNATPQVFALPNPDGTNPVADQTPVVLIAGDGGNVLASPLDDYNRSGGLVGYITPAMVGTGGTPSIKIPGASRPYQRGHLCANVNGCPGDLPQFLTPELGAINTGIIRDWDVEISKVVSGARVADGIPQQNVSLGKIPLYVGDNAIPDYILMWAIGDQGWNPGPVLIQNF</sequence>
<gene>
    <name evidence="2" type="ORF">ACFYU5_26790</name>
</gene>
<evidence type="ECO:0000313" key="2">
    <source>
        <dbReference type="EMBL" id="MFF0500036.1"/>
    </source>
</evidence>
<keyword evidence="3" id="KW-1185">Reference proteome</keyword>
<feature type="compositionally biased region" description="Pro residues" evidence="1">
    <location>
        <begin position="112"/>
        <end position="144"/>
    </location>
</feature>
<dbReference type="RefSeq" id="WP_387399038.1">
    <property type="nucleotide sequence ID" value="NZ_JBIAMT010000005.1"/>
</dbReference>
<dbReference type="EMBL" id="JBIAMT010000005">
    <property type="protein sequence ID" value="MFF0500036.1"/>
    <property type="molecule type" value="Genomic_DNA"/>
</dbReference>
<reference evidence="2 3" key="1">
    <citation type="submission" date="2024-10" db="EMBL/GenBank/DDBJ databases">
        <title>The Natural Products Discovery Center: Release of the First 8490 Sequenced Strains for Exploring Actinobacteria Biosynthetic Diversity.</title>
        <authorList>
            <person name="Kalkreuter E."/>
            <person name="Kautsar S.A."/>
            <person name="Yang D."/>
            <person name="Bader C.D."/>
            <person name="Teijaro C.N."/>
            <person name="Fluegel L."/>
            <person name="Davis C.M."/>
            <person name="Simpson J.R."/>
            <person name="Lauterbach L."/>
            <person name="Steele A.D."/>
            <person name="Gui C."/>
            <person name="Meng S."/>
            <person name="Li G."/>
            <person name="Viehrig K."/>
            <person name="Ye F."/>
            <person name="Su P."/>
            <person name="Kiefer A.F."/>
            <person name="Nichols A."/>
            <person name="Cepeda A.J."/>
            <person name="Yan W."/>
            <person name="Fan B."/>
            <person name="Jiang Y."/>
            <person name="Adhikari A."/>
            <person name="Zheng C.-J."/>
            <person name="Schuster L."/>
            <person name="Cowan T.M."/>
            <person name="Smanski M.J."/>
            <person name="Chevrette M.G."/>
            <person name="De Carvalho L.P.S."/>
            <person name="Shen B."/>
        </authorList>
    </citation>
    <scope>NUCLEOTIDE SEQUENCE [LARGE SCALE GENOMIC DNA]</scope>
    <source>
        <strain evidence="2 3">NPDC004119</strain>
    </source>
</reference>
<comment type="caution">
    <text evidence="2">The sequence shown here is derived from an EMBL/GenBank/DDBJ whole genome shotgun (WGS) entry which is preliminary data.</text>
</comment>
<evidence type="ECO:0000313" key="3">
    <source>
        <dbReference type="Proteomes" id="UP001601442"/>
    </source>
</evidence>
<dbReference type="Proteomes" id="UP001601442">
    <property type="component" value="Unassembled WGS sequence"/>
</dbReference>
<protein>
    <submittedName>
        <fullName evidence="2">Uncharacterized protein</fullName>
    </submittedName>
</protein>
<proteinExistence type="predicted"/>